<dbReference type="KEGG" id="ypy:YPK_1226"/>
<sequence>MNFQKTVRFDQAFGLVGEVSFDGPLRAKPGVLNSENPANNVFGRAFTVLSDGSITAGGTGAFWGILANPKAHMFTSRIGDDGNNTLPNGVNAEFADMAIINVEVSMPTTVGSDLFYVIATGALLALPSGTAAPEGYLAVPNAKVARLPQTSATGGLIVAQLTN</sequence>
<dbReference type="PATRIC" id="fig|502800.11.peg.1861"/>
<reference evidence="1" key="1">
    <citation type="submission" date="2008-02" db="EMBL/GenBank/DDBJ databases">
        <title>Complete sequence of Yersinia pseudotuberculosis YPIII.</title>
        <authorList>
            <consortium name="US DOE Joint Genome Institute"/>
            <person name="Challacombe J.F."/>
            <person name="Bruce D."/>
            <person name="Detter J.C."/>
            <person name="Green L."/>
            <person name="Land M."/>
            <person name="Munk C."/>
            <person name="Lindler L.E."/>
            <person name="Nikolich M.P."/>
            <person name="Brettin T."/>
        </authorList>
    </citation>
    <scope>NUCLEOTIDE SEQUENCE</scope>
    <source>
        <strain evidence="1">YPIII</strain>
    </source>
</reference>
<protein>
    <submittedName>
        <fullName evidence="1">Uncharacterized protein</fullName>
    </submittedName>
</protein>
<organism evidence="1">
    <name type="scientific">Yersinia pseudotuberculosis serotype O:3 (strain YPIII)</name>
    <dbReference type="NCBI Taxonomy" id="502800"/>
    <lineage>
        <taxon>Bacteria</taxon>
        <taxon>Pseudomonadati</taxon>
        <taxon>Pseudomonadota</taxon>
        <taxon>Gammaproteobacteria</taxon>
        <taxon>Enterobacterales</taxon>
        <taxon>Yersiniaceae</taxon>
        <taxon>Yersinia</taxon>
    </lineage>
</organism>
<gene>
    <name evidence="1" type="ordered locus">YPK_1226</name>
</gene>
<accession>A0A0H3B0Z1</accession>
<proteinExistence type="predicted"/>
<name>A0A0H3B0Z1_YERPY</name>
<dbReference type="EMBL" id="CP000950">
    <property type="protein sequence ID" value="ACA67524.1"/>
    <property type="molecule type" value="Genomic_DNA"/>
</dbReference>
<dbReference type="Pfam" id="PF22758">
    <property type="entry name" value="Phage_cement"/>
    <property type="match status" value="1"/>
</dbReference>
<dbReference type="AlphaFoldDB" id="A0A0H3B0Z1"/>
<evidence type="ECO:0000313" key="1">
    <source>
        <dbReference type="EMBL" id="ACA67524.1"/>
    </source>
</evidence>
<dbReference type="RefSeq" id="WP_012303813.1">
    <property type="nucleotide sequence ID" value="NZ_CP009792.1"/>
</dbReference>
<dbReference type="InterPro" id="IPR054438">
    <property type="entry name" value="Struct_cement_gp24/gp6"/>
</dbReference>